<evidence type="ECO:0000256" key="1">
    <source>
        <dbReference type="ARBA" id="ARBA00010617"/>
    </source>
</evidence>
<dbReference type="Gene3D" id="1.10.630.10">
    <property type="entry name" value="Cytochrome P450"/>
    <property type="match status" value="1"/>
</dbReference>
<protein>
    <submittedName>
        <fullName evidence="8">Linolenate hydroperoxide lyase</fullName>
    </submittedName>
</protein>
<dbReference type="AlphaFoldDB" id="A0A6A3D091"/>
<evidence type="ECO:0000313" key="8">
    <source>
        <dbReference type="EMBL" id="KAE8732759.1"/>
    </source>
</evidence>
<dbReference type="GO" id="GO:0016125">
    <property type="term" value="P:sterol metabolic process"/>
    <property type="evidence" value="ECO:0007669"/>
    <property type="project" value="TreeGrafter"/>
</dbReference>
<evidence type="ECO:0000256" key="5">
    <source>
        <dbReference type="ARBA" id="ARBA00023239"/>
    </source>
</evidence>
<dbReference type="CDD" id="cd11071">
    <property type="entry name" value="CYP74"/>
    <property type="match status" value="1"/>
</dbReference>
<dbReference type="OrthoDB" id="2789670at2759"/>
<dbReference type="Proteomes" id="UP000436088">
    <property type="component" value="Unassembled WGS sequence"/>
</dbReference>
<evidence type="ECO:0000256" key="3">
    <source>
        <dbReference type="ARBA" id="ARBA00022723"/>
    </source>
</evidence>
<dbReference type="GO" id="GO:0020037">
    <property type="term" value="F:heme binding"/>
    <property type="evidence" value="ECO:0007669"/>
    <property type="project" value="InterPro"/>
</dbReference>
<gene>
    <name evidence="8" type="ORF">F3Y22_tig00001732pilonHSYRG00038</name>
</gene>
<evidence type="ECO:0000313" key="9">
    <source>
        <dbReference type="Proteomes" id="UP000436088"/>
    </source>
</evidence>
<dbReference type="EMBL" id="VEPZ02000135">
    <property type="protein sequence ID" value="KAE8732759.1"/>
    <property type="molecule type" value="Genomic_DNA"/>
</dbReference>
<dbReference type="PANTHER" id="PTHR24286">
    <property type="entry name" value="CYTOCHROME P450 26"/>
    <property type="match status" value="1"/>
</dbReference>
<evidence type="ECO:0000256" key="4">
    <source>
        <dbReference type="ARBA" id="ARBA00023004"/>
    </source>
</evidence>
<keyword evidence="3 6" id="KW-0479">Metal-binding</keyword>
<dbReference type="GO" id="GO:0016829">
    <property type="term" value="F:lyase activity"/>
    <property type="evidence" value="ECO:0007669"/>
    <property type="project" value="UniProtKB-KW"/>
</dbReference>
<feature type="binding site" description="axial binding residue" evidence="6">
    <location>
        <position position="457"/>
    </location>
    <ligand>
        <name>heme</name>
        <dbReference type="ChEBI" id="CHEBI:30413"/>
    </ligand>
    <ligandPart>
        <name>Fe</name>
        <dbReference type="ChEBI" id="CHEBI:18248"/>
    </ligandPart>
</feature>
<dbReference type="GO" id="GO:0004497">
    <property type="term" value="F:monooxygenase activity"/>
    <property type="evidence" value="ECO:0007669"/>
    <property type="project" value="InterPro"/>
</dbReference>
<organism evidence="8 9">
    <name type="scientific">Hibiscus syriacus</name>
    <name type="common">Rose of Sharon</name>
    <dbReference type="NCBI Taxonomy" id="106335"/>
    <lineage>
        <taxon>Eukaryota</taxon>
        <taxon>Viridiplantae</taxon>
        <taxon>Streptophyta</taxon>
        <taxon>Embryophyta</taxon>
        <taxon>Tracheophyta</taxon>
        <taxon>Spermatophyta</taxon>
        <taxon>Magnoliopsida</taxon>
        <taxon>eudicotyledons</taxon>
        <taxon>Gunneridae</taxon>
        <taxon>Pentapetalae</taxon>
        <taxon>rosids</taxon>
        <taxon>malvids</taxon>
        <taxon>Malvales</taxon>
        <taxon>Malvaceae</taxon>
        <taxon>Malvoideae</taxon>
        <taxon>Hibiscus</taxon>
    </lineage>
</organism>
<sequence>MKAMAAMMSMPPPPPSSSSPLASQSLSVPSRQASNLPVLTIPGSHGWPLVGPISDRLDYFWFQGPDTFFRSRMEKHKSTVFRTNVPPSFPFFLRVNPKVIAVLDCNSFAHLFDMEVVEKKDVLVGDFMPSTSYTGDTRVCAYLDTEEPKHGQLKNFALDILKRGSKVWVEELQANLDVFFDTIESDISKNGSSSFLSHLQTFLFNFLSKSLVGADPALDPGVANSGPLSIDLWLGLQLLPTVPILAFQPLVEIFLHSYTYPFALVSGGYRKLYSFIEQHGKEVVQLGEKEFGLSKSDAIHNLIFTLGFNAYGGFSVFLPTLLGTIASDKTGLQARLRDEVRKVCGTSTGLRFDLVKDMELVNSVVYETLRLNPPVQLQYARARKDFQLTSHDSVFDVKKGELLCGYQPLAMRDGKVFEDPESFKPDRFVGKGKELLNYLFWSNGPQTGTPSETNKQCAAKDYVTLSASLIVAHMYRRYDSISGDAGSITAVEKAN</sequence>
<accession>A0A6A3D091</accession>
<comment type="similarity">
    <text evidence="1">Belongs to the cytochrome P450 family.</text>
</comment>
<name>A0A6A3D091_HIBSY</name>
<comment type="cofactor">
    <cofactor evidence="6">
        <name>heme</name>
        <dbReference type="ChEBI" id="CHEBI:30413"/>
    </cofactor>
</comment>
<feature type="region of interest" description="Disordered" evidence="7">
    <location>
        <begin position="1"/>
        <end position="26"/>
    </location>
</feature>
<dbReference type="GO" id="GO:0016705">
    <property type="term" value="F:oxidoreductase activity, acting on paired donors, with incorporation or reduction of molecular oxygen"/>
    <property type="evidence" value="ECO:0007669"/>
    <property type="project" value="InterPro"/>
</dbReference>
<dbReference type="FunFam" id="1.10.630.10:FF:000024">
    <property type="entry name" value="Allene oxide synthase, chloroplastic"/>
    <property type="match status" value="1"/>
</dbReference>
<dbReference type="InterPro" id="IPR002403">
    <property type="entry name" value="Cyt_P450_E_grp-IV"/>
</dbReference>
<dbReference type="InterPro" id="IPR036396">
    <property type="entry name" value="Cyt_P450_sf"/>
</dbReference>
<dbReference type="PRINTS" id="PR00465">
    <property type="entry name" value="EP450IV"/>
</dbReference>
<dbReference type="SUPFAM" id="SSF48264">
    <property type="entry name" value="Cytochrome P450"/>
    <property type="match status" value="1"/>
</dbReference>
<dbReference type="PANTHER" id="PTHR24286:SF49">
    <property type="entry name" value="INACTIVE LINOLENATE HYDROPEROXIDE LYASE-RELATED"/>
    <property type="match status" value="1"/>
</dbReference>
<evidence type="ECO:0000256" key="6">
    <source>
        <dbReference type="PIRSR" id="PIRSR602403-1"/>
    </source>
</evidence>
<comment type="caution">
    <text evidence="8">The sequence shown here is derived from an EMBL/GenBank/DDBJ whole genome shotgun (WGS) entry which is preliminary data.</text>
</comment>
<keyword evidence="9" id="KW-1185">Reference proteome</keyword>
<keyword evidence="4 6" id="KW-0408">Iron</keyword>
<evidence type="ECO:0000256" key="2">
    <source>
        <dbReference type="ARBA" id="ARBA00022617"/>
    </source>
</evidence>
<proteinExistence type="inferred from homology"/>
<evidence type="ECO:0000256" key="7">
    <source>
        <dbReference type="SAM" id="MobiDB-lite"/>
    </source>
</evidence>
<keyword evidence="2 6" id="KW-0349">Heme</keyword>
<dbReference type="GO" id="GO:0006631">
    <property type="term" value="P:fatty acid metabolic process"/>
    <property type="evidence" value="ECO:0007669"/>
    <property type="project" value="UniProtKB-ARBA"/>
</dbReference>
<keyword evidence="5 8" id="KW-0456">Lyase</keyword>
<dbReference type="Pfam" id="PF00067">
    <property type="entry name" value="p450"/>
    <property type="match status" value="1"/>
</dbReference>
<dbReference type="InterPro" id="IPR001128">
    <property type="entry name" value="Cyt_P450"/>
</dbReference>
<reference evidence="8" key="1">
    <citation type="submission" date="2019-09" db="EMBL/GenBank/DDBJ databases">
        <title>Draft genome information of white flower Hibiscus syriacus.</title>
        <authorList>
            <person name="Kim Y.-M."/>
        </authorList>
    </citation>
    <scope>NUCLEOTIDE SEQUENCE [LARGE SCALE GENOMIC DNA]</scope>
    <source>
        <strain evidence="8">YM2019G1</strain>
    </source>
</reference>
<dbReference type="GO" id="GO:0005506">
    <property type="term" value="F:iron ion binding"/>
    <property type="evidence" value="ECO:0007669"/>
    <property type="project" value="InterPro"/>
</dbReference>